<evidence type="ECO:0000313" key="2">
    <source>
        <dbReference type="Proteomes" id="UP000316560"/>
    </source>
</evidence>
<reference evidence="1 2" key="1">
    <citation type="submission" date="2019-06" db="EMBL/GenBank/DDBJ databases">
        <title>Sequencing the genomes of 1000 actinobacteria strains.</title>
        <authorList>
            <person name="Klenk H.-P."/>
        </authorList>
    </citation>
    <scope>NUCLEOTIDE SEQUENCE [LARGE SCALE GENOMIC DNA]</scope>
    <source>
        <strain evidence="1 2">DSM 21947</strain>
    </source>
</reference>
<keyword evidence="2" id="KW-1185">Reference proteome</keyword>
<sequence length="162" mass="17282">MFLCESARHVLDLWVRPVYGERMRRLTAAGLVLGGILFLTACVPGSEPTSQTGSPIFDRARTAADELPATVDGNVDPNTSRYAGEDSAGNEYWVTNETDSNIECIVYVPPDDADNLVFCSGPGLSATTADGRIIEFASSPSQLSRDNAELVGDTLLVKAPNS</sequence>
<organism evidence="1 2">
    <name type="scientific">Rhodoglobus vestalii</name>
    <dbReference type="NCBI Taxonomy" id="193384"/>
    <lineage>
        <taxon>Bacteria</taxon>
        <taxon>Bacillati</taxon>
        <taxon>Actinomycetota</taxon>
        <taxon>Actinomycetes</taxon>
        <taxon>Micrococcales</taxon>
        <taxon>Microbacteriaceae</taxon>
        <taxon>Rhodoglobus</taxon>
    </lineage>
</organism>
<dbReference type="AlphaFoldDB" id="A0A8H2K671"/>
<dbReference type="EMBL" id="VFRA01000001">
    <property type="protein sequence ID" value="TQO19910.1"/>
    <property type="molecule type" value="Genomic_DNA"/>
</dbReference>
<proteinExistence type="predicted"/>
<gene>
    <name evidence="1" type="ORF">FB472_1511</name>
</gene>
<accession>A0A8H2K671</accession>
<protein>
    <submittedName>
        <fullName evidence="1">Uncharacterized protein</fullName>
    </submittedName>
</protein>
<name>A0A8H2K671_9MICO</name>
<comment type="caution">
    <text evidence="1">The sequence shown here is derived from an EMBL/GenBank/DDBJ whole genome shotgun (WGS) entry which is preliminary data.</text>
</comment>
<dbReference type="Proteomes" id="UP000316560">
    <property type="component" value="Unassembled WGS sequence"/>
</dbReference>
<evidence type="ECO:0000313" key="1">
    <source>
        <dbReference type="EMBL" id="TQO19910.1"/>
    </source>
</evidence>